<evidence type="ECO:0000256" key="1">
    <source>
        <dbReference type="SAM" id="MobiDB-lite"/>
    </source>
</evidence>
<feature type="region of interest" description="Disordered" evidence="1">
    <location>
        <begin position="1"/>
        <end position="35"/>
    </location>
</feature>
<reference evidence="2 3" key="1">
    <citation type="journal article" date="2012" name="J. Bacteriol.">
        <title>Complete Genome Sequence of the Naphthalene-Degrading Pseudomonas putida Strain ND6.</title>
        <authorList>
            <person name="Li S."/>
            <person name="Zhao H."/>
            <person name="Li Y."/>
            <person name="Niu S."/>
            <person name="Cai B."/>
        </authorList>
    </citation>
    <scope>NUCLEOTIDE SEQUENCE [LARGE SCALE GENOMIC DNA]</scope>
    <source>
        <strain evidence="2 3">ND6</strain>
    </source>
</reference>
<name>I3USH3_PSEPU</name>
<dbReference type="HOGENOM" id="CLU_3366689_0_0_6"/>
<feature type="compositionally biased region" description="Basic and acidic residues" evidence="1">
    <location>
        <begin position="1"/>
        <end position="11"/>
    </location>
</feature>
<gene>
    <name evidence="2" type="ORF">YSA_03090</name>
</gene>
<sequence length="35" mass="3951">MANAHFAERRQNKSGTQKVMRSKLALNSHSLKNVP</sequence>
<feature type="compositionally biased region" description="Polar residues" evidence="1">
    <location>
        <begin position="13"/>
        <end position="35"/>
    </location>
</feature>
<dbReference type="AlphaFoldDB" id="I3USH3"/>
<protein>
    <submittedName>
        <fullName evidence="2">Uncharacterized protein</fullName>
    </submittedName>
</protein>
<dbReference type="EMBL" id="CP003588">
    <property type="protein sequence ID" value="AFK68444.1"/>
    <property type="molecule type" value="Genomic_DNA"/>
</dbReference>
<proteinExistence type="predicted"/>
<dbReference type="Proteomes" id="UP000005268">
    <property type="component" value="Chromosome"/>
</dbReference>
<accession>I3USH3</accession>
<organism evidence="2 3">
    <name type="scientific">Pseudomonas putida ND6</name>
    <dbReference type="NCBI Taxonomy" id="231023"/>
    <lineage>
        <taxon>Bacteria</taxon>
        <taxon>Pseudomonadati</taxon>
        <taxon>Pseudomonadota</taxon>
        <taxon>Gammaproteobacteria</taxon>
        <taxon>Pseudomonadales</taxon>
        <taxon>Pseudomonadaceae</taxon>
        <taxon>Pseudomonas</taxon>
    </lineage>
</organism>
<evidence type="ECO:0000313" key="2">
    <source>
        <dbReference type="EMBL" id="AFK68444.1"/>
    </source>
</evidence>
<evidence type="ECO:0000313" key="3">
    <source>
        <dbReference type="Proteomes" id="UP000005268"/>
    </source>
</evidence>
<dbReference type="KEGG" id="ppi:YSA_03090"/>